<evidence type="ECO:0000259" key="1">
    <source>
        <dbReference type="SMART" id="SM00481"/>
    </source>
</evidence>
<proteinExistence type="predicted"/>
<accession>A0A844FF72</accession>
<dbReference type="Pfam" id="PF02811">
    <property type="entry name" value="PHP"/>
    <property type="match status" value="1"/>
</dbReference>
<dbReference type="InterPro" id="IPR016195">
    <property type="entry name" value="Pol/histidinol_Pase-like"/>
</dbReference>
<name>A0A844FF72_9FIRM</name>
<evidence type="ECO:0000313" key="2">
    <source>
        <dbReference type="EMBL" id="MSS42576.1"/>
    </source>
</evidence>
<dbReference type="GO" id="GO:0042578">
    <property type="term" value="F:phosphoric ester hydrolase activity"/>
    <property type="evidence" value="ECO:0007669"/>
    <property type="project" value="TreeGrafter"/>
</dbReference>
<comment type="caution">
    <text evidence="2">The sequence shown here is derived from an EMBL/GenBank/DDBJ whole genome shotgun (WGS) entry which is preliminary data.</text>
</comment>
<dbReference type="SMART" id="SM00481">
    <property type="entry name" value="POLIIIAc"/>
    <property type="match status" value="1"/>
</dbReference>
<dbReference type="InterPro" id="IPR050243">
    <property type="entry name" value="PHP_phosphatase"/>
</dbReference>
<dbReference type="SUPFAM" id="SSF89550">
    <property type="entry name" value="PHP domain-like"/>
    <property type="match status" value="1"/>
</dbReference>
<gene>
    <name evidence="2" type="ORF">FYJ27_02340</name>
</gene>
<dbReference type="Proteomes" id="UP000462760">
    <property type="component" value="Unassembled WGS sequence"/>
</dbReference>
<dbReference type="GO" id="GO:0008270">
    <property type="term" value="F:zinc ion binding"/>
    <property type="evidence" value="ECO:0007669"/>
    <property type="project" value="TreeGrafter"/>
</dbReference>
<reference evidence="2 3" key="1">
    <citation type="submission" date="2019-08" db="EMBL/GenBank/DDBJ databases">
        <title>In-depth cultivation of the pig gut microbiome towards novel bacterial diversity and tailored functional studies.</title>
        <authorList>
            <person name="Wylensek D."/>
            <person name="Hitch T.C.A."/>
            <person name="Clavel T."/>
        </authorList>
    </citation>
    <scope>NUCLEOTIDE SEQUENCE [LARGE SCALE GENOMIC DNA]</scope>
    <source>
        <strain evidence="2 3">Med78-601-WT-4W-RMD-3</strain>
    </source>
</reference>
<protein>
    <submittedName>
        <fullName evidence="2">PHP domain-containing protein</fullName>
    </submittedName>
</protein>
<evidence type="ECO:0000313" key="3">
    <source>
        <dbReference type="Proteomes" id="UP000462760"/>
    </source>
</evidence>
<dbReference type="Gene3D" id="3.20.20.140">
    <property type="entry name" value="Metal-dependent hydrolases"/>
    <property type="match status" value="1"/>
</dbReference>
<sequence>MNIIGDYHTHTIYSHGKGTIRDNVEEAFKKGLKEIAICDHGPGHFTYGIKREDIKKMRKEIDELNKEFQPKGLKILLGVEANIIRYDGTIDVDDEIIEFLDILLLGYHFGALPGTFKDGYKLYILNFLSKAIPKVRKNVMEMNTLALIKAMDRYPIDIITHPGSKVYVDIRRLARKAKEKDIALEINSSHSHLTVEEIELALEEDVYFYINSDAHSPENVGNLENGIERALKGKVPVDRIKNIVE</sequence>
<dbReference type="AlphaFoldDB" id="A0A844FF72"/>
<dbReference type="OrthoDB" id="9808747at2"/>
<dbReference type="InterPro" id="IPR004013">
    <property type="entry name" value="PHP_dom"/>
</dbReference>
<dbReference type="RefSeq" id="WP_154482565.1">
    <property type="nucleotide sequence ID" value="NZ_VULR01000002.1"/>
</dbReference>
<dbReference type="GO" id="GO:0005829">
    <property type="term" value="C:cytosol"/>
    <property type="evidence" value="ECO:0007669"/>
    <property type="project" value="TreeGrafter"/>
</dbReference>
<dbReference type="InterPro" id="IPR003141">
    <property type="entry name" value="Pol/His_phosphatase_N"/>
</dbReference>
<feature type="domain" description="Polymerase/histidinol phosphatase N-terminal" evidence="1">
    <location>
        <begin position="5"/>
        <end position="85"/>
    </location>
</feature>
<dbReference type="PANTHER" id="PTHR36928:SF1">
    <property type="entry name" value="PHOSPHATASE YCDX-RELATED"/>
    <property type="match status" value="1"/>
</dbReference>
<dbReference type="EMBL" id="VULR01000002">
    <property type="protein sequence ID" value="MSS42576.1"/>
    <property type="molecule type" value="Genomic_DNA"/>
</dbReference>
<dbReference type="PANTHER" id="PTHR36928">
    <property type="entry name" value="PHOSPHATASE YCDX-RELATED"/>
    <property type="match status" value="1"/>
</dbReference>
<organism evidence="2 3">
    <name type="scientific">Anaerosalibacter bizertensis</name>
    <dbReference type="NCBI Taxonomy" id="932217"/>
    <lineage>
        <taxon>Bacteria</taxon>
        <taxon>Bacillati</taxon>
        <taxon>Bacillota</taxon>
        <taxon>Tissierellia</taxon>
        <taxon>Tissierellales</taxon>
        <taxon>Sporanaerobacteraceae</taxon>
        <taxon>Anaerosalibacter</taxon>
    </lineage>
</organism>